<dbReference type="AlphaFoldDB" id="A0A9W9T0L0"/>
<name>A0A9W9T0L0_9EURO</name>
<proteinExistence type="predicted"/>
<comment type="caution">
    <text evidence="1">The sequence shown here is derived from an EMBL/GenBank/DDBJ whole genome shotgun (WGS) entry which is preliminary data.</text>
</comment>
<dbReference type="GeneID" id="83180280"/>
<dbReference type="Proteomes" id="UP001150904">
    <property type="component" value="Unassembled WGS sequence"/>
</dbReference>
<evidence type="ECO:0000313" key="2">
    <source>
        <dbReference type="Proteomes" id="UP001150904"/>
    </source>
</evidence>
<dbReference type="OrthoDB" id="2333384at2759"/>
<dbReference type="RefSeq" id="XP_058309517.1">
    <property type="nucleotide sequence ID" value="XM_058452979.1"/>
</dbReference>
<keyword evidence="2" id="KW-1185">Reference proteome</keyword>
<reference evidence="1" key="1">
    <citation type="submission" date="2022-12" db="EMBL/GenBank/DDBJ databases">
        <authorList>
            <person name="Petersen C."/>
        </authorList>
    </citation>
    <scope>NUCLEOTIDE SEQUENCE</scope>
    <source>
        <strain evidence="1">IBT 15544</strain>
    </source>
</reference>
<organism evidence="1 2">
    <name type="scientific">Penicillium cinerascens</name>
    <dbReference type="NCBI Taxonomy" id="70096"/>
    <lineage>
        <taxon>Eukaryota</taxon>
        <taxon>Fungi</taxon>
        <taxon>Dikarya</taxon>
        <taxon>Ascomycota</taxon>
        <taxon>Pezizomycotina</taxon>
        <taxon>Eurotiomycetes</taxon>
        <taxon>Eurotiomycetidae</taxon>
        <taxon>Eurotiales</taxon>
        <taxon>Aspergillaceae</taxon>
        <taxon>Penicillium</taxon>
    </lineage>
</organism>
<accession>A0A9W9T0L0</accession>
<dbReference type="EMBL" id="JAPQKR010000012">
    <property type="protein sequence ID" value="KAJ5205038.1"/>
    <property type="molecule type" value="Genomic_DNA"/>
</dbReference>
<evidence type="ECO:0000313" key="1">
    <source>
        <dbReference type="EMBL" id="KAJ5205038.1"/>
    </source>
</evidence>
<evidence type="ECO:0008006" key="3">
    <source>
        <dbReference type="Google" id="ProtNLM"/>
    </source>
</evidence>
<sequence>MAPTVAISCPALGIQLEGNRLRFSPGDVIVGKIYRTAPTIAPEARLTIKLYGRSNSSMIMARGMAHRDYFGQFNLIDSQATAQILLADKPIHIESTSEGTSWPFTMTIPTIVNYESLTGPHIRHRSSFLPLGPEAVAVEPLPSVFRSRGFRSGIGAFIEYVLEAELELRERGKTKTSRAALPLQVQRFLAEPPVTDFQLQRHSYNRRFTSQRLVPGLKDSGLSFTQMAQQFIGSSKLPSFAFKVHVELPTLLQVENTDYMPLRIGIEPTWDRTSEIIHGVPQKIKLESVVMRLKPTIQVQCGELEASDSQEIELIGSAAVRTLSEDVYMSWGILGAPDSKAGPVVEFIDVGGLLDFRLGKYNLGRLYPSFTTYNIKHTHQLSWEIRGVFDDERIKMGASHEVKVLPPSRLQDEMLLAEDPPPSFAESQMMRDGRGNI</sequence>
<protein>
    <recommendedName>
        <fullName evidence="3">Arrestin-like N-terminal domain-containing protein</fullName>
    </recommendedName>
</protein>
<gene>
    <name evidence="1" type="ORF">N7498_005917</name>
</gene>
<reference evidence="1" key="2">
    <citation type="journal article" date="2023" name="IMA Fungus">
        <title>Comparative genomic study of the Penicillium genus elucidates a diverse pangenome and 15 lateral gene transfer events.</title>
        <authorList>
            <person name="Petersen C."/>
            <person name="Sorensen T."/>
            <person name="Nielsen M.R."/>
            <person name="Sondergaard T.E."/>
            <person name="Sorensen J.L."/>
            <person name="Fitzpatrick D.A."/>
            <person name="Frisvad J.C."/>
            <person name="Nielsen K.L."/>
        </authorList>
    </citation>
    <scope>NUCLEOTIDE SEQUENCE</scope>
    <source>
        <strain evidence="1">IBT 15544</strain>
    </source>
</reference>